<keyword evidence="3" id="KW-1185">Reference proteome</keyword>
<dbReference type="Gene3D" id="3.40.50.300">
    <property type="entry name" value="P-loop containing nucleotide triphosphate hydrolases"/>
    <property type="match status" value="1"/>
</dbReference>
<comment type="caution">
    <text evidence="2">The sequence shown here is derived from an EMBL/GenBank/DDBJ whole genome shotgun (WGS) entry which is preliminary data.</text>
</comment>
<protein>
    <submittedName>
        <fullName evidence="2">ATP-binding protein</fullName>
    </submittedName>
</protein>
<reference evidence="2 3" key="1">
    <citation type="submission" date="2018-10" db="EMBL/GenBank/DDBJ databases">
        <authorList>
            <person name="Chen W.-M."/>
        </authorList>
    </citation>
    <scope>NUCLEOTIDE SEQUENCE [LARGE SCALE GENOMIC DNA]</scope>
    <source>
        <strain evidence="2 3">THS-13</strain>
    </source>
</reference>
<dbReference type="InterPro" id="IPR027417">
    <property type="entry name" value="P-loop_NTPase"/>
</dbReference>
<evidence type="ECO:0000259" key="1">
    <source>
        <dbReference type="Pfam" id="PF13401"/>
    </source>
</evidence>
<evidence type="ECO:0000313" key="2">
    <source>
        <dbReference type="EMBL" id="ROH88646.1"/>
    </source>
</evidence>
<gene>
    <name evidence="2" type="ORF">ED208_12570</name>
</gene>
<keyword evidence="2" id="KW-0067">ATP-binding</keyword>
<dbReference type="GO" id="GO:0016887">
    <property type="term" value="F:ATP hydrolysis activity"/>
    <property type="evidence" value="ECO:0007669"/>
    <property type="project" value="InterPro"/>
</dbReference>
<dbReference type="PANTHER" id="PTHR35894:SF5">
    <property type="entry name" value="MU-LIKE PROPHAGE FLUMU DNA TRANSPOSITION PROTEIN B"/>
    <property type="match status" value="1"/>
</dbReference>
<dbReference type="AlphaFoldDB" id="A0A3N0V766"/>
<evidence type="ECO:0000313" key="3">
    <source>
        <dbReference type="Proteomes" id="UP000282106"/>
    </source>
</evidence>
<dbReference type="Pfam" id="PF13401">
    <property type="entry name" value="AAA_22"/>
    <property type="match status" value="1"/>
</dbReference>
<dbReference type="GO" id="GO:0005524">
    <property type="term" value="F:ATP binding"/>
    <property type="evidence" value="ECO:0007669"/>
    <property type="project" value="UniProtKB-KW"/>
</dbReference>
<dbReference type="InterPro" id="IPR052026">
    <property type="entry name" value="ExeA_AAA_ATPase_DNA-bind"/>
</dbReference>
<dbReference type="Proteomes" id="UP000282106">
    <property type="component" value="Unassembled WGS sequence"/>
</dbReference>
<dbReference type="SUPFAM" id="SSF52540">
    <property type="entry name" value="P-loop containing nucleoside triphosphate hydrolases"/>
    <property type="match status" value="1"/>
</dbReference>
<dbReference type="EMBL" id="RJVO01000006">
    <property type="protein sequence ID" value="ROH88646.1"/>
    <property type="molecule type" value="Genomic_DNA"/>
</dbReference>
<dbReference type="InterPro" id="IPR049945">
    <property type="entry name" value="AAA_22"/>
</dbReference>
<dbReference type="InParanoid" id="A0A3N0V766"/>
<accession>A0A3N0V766</accession>
<proteinExistence type="predicted"/>
<name>A0A3N0V766_9GAMM</name>
<organism evidence="2 3">
    <name type="scientific">Stagnimonas aquatica</name>
    <dbReference type="NCBI Taxonomy" id="2689987"/>
    <lineage>
        <taxon>Bacteria</taxon>
        <taxon>Pseudomonadati</taxon>
        <taxon>Pseudomonadota</taxon>
        <taxon>Gammaproteobacteria</taxon>
        <taxon>Nevskiales</taxon>
        <taxon>Nevskiaceae</taxon>
        <taxon>Stagnimonas</taxon>
    </lineage>
</organism>
<sequence length="251" mass="27502">MKARVAPTRNVRRLAEVADMLTRRAPGLPGVAIVDGETGFGKTTAINWLVNQVEGIGIYVRARKTWRVASMLKAILAELHIKPRGSADDMLDDVVMALREAKRPLFIDEMNNIVRRPDMVEVVRDIIDLSNQAVILIGYTGLLTELSSHRQLTRRVLQQVTFEAADLADARAVASNCEVEVRDDLLERVLKSARGSIGELTIGLARIEAFAVSRGLKSVGSSDWGKRDEFFTGSQTSTTYGATVTPIGAAR</sequence>
<dbReference type="RefSeq" id="WP_123212268.1">
    <property type="nucleotide sequence ID" value="NZ_RJVO01000006.1"/>
</dbReference>
<dbReference type="PANTHER" id="PTHR35894">
    <property type="entry name" value="GENERAL SECRETION PATHWAY PROTEIN A-RELATED"/>
    <property type="match status" value="1"/>
</dbReference>
<keyword evidence="2" id="KW-0547">Nucleotide-binding</keyword>
<feature type="domain" description="ORC1/DEAH AAA+ ATPase" evidence="1">
    <location>
        <begin position="30"/>
        <end position="142"/>
    </location>
</feature>